<dbReference type="GO" id="GO:0000781">
    <property type="term" value="C:chromosome, telomeric region"/>
    <property type="evidence" value="ECO:0007669"/>
    <property type="project" value="UniProtKB-SubCell"/>
</dbReference>
<dbReference type="Gene3D" id="1.10.132.70">
    <property type="match status" value="1"/>
</dbReference>
<evidence type="ECO:0000259" key="9">
    <source>
        <dbReference type="Pfam" id="PF12009"/>
    </source>
</evidence>
<organism evidence="10 11">
    <name type="scientific">Aspergillus saccharolyticus JOP 1030-1</name>
    <dbReference type="NCBI Taxonomy" id="1450539"/>
    <lineage>
        <taxon>Eukaryota</taxon>
        <taxon>Fungi</taxon>
        <taxon>Dikarya</taxon>
        <taxon>Ascomycota</taxon>
        <taxon>Pezizomycotina</taxon>
        <taxon>Eurotiomycetes</taxon>
        <taxon>Eurotiomycetidae</taxon>
        <taxon>Eurotiales</taxon>
        <taxon>Aspergillaceae</taxon>
        <taxon>Aspergillus</taxon>
        <taxon>Aspergillus subgen. Circumdati</taxon>
    </lineage>
</organism>
<keyword evidence="7" id="KW-0779">Telomere</keyword>
<comment type="catalytic activity">
    <reaction evidence="6 7">
        <text>DNA(n) + a 2'-deoxyribonucleoside 5'-triphosphate = DNA(n+1) + diphosphate</text>
        <dbReference type="Rhea" id="RHEA:22508"/>
        <dbReference type="Rhea" id="RHEA-COMP:17339"/>
        <dbReference type="Rhea" id="RHEA-COMP:17340"/>
        <dbReference type="ChEBI" id="CHEBI:33019"/>
        <dbReference type="ChEBI" id="CHEBI:61560"/>
        <dbReference type="ChEBI" id="CHEBI:173112"/>
        <dbReference type="EC" id="2.7.7.49"/>
    </reaction>
</comment>
<evidence type="ECO:0000256" key="5">
    <source>
        <dbReference type="ARBA" id="ARBA00022918"/>
    </source>
</evidence>
<evidence type="ECO:0000256" key="3">
    <source>
        <dbReference type="ARBA" id="ARBA00022723"/>
    </source>
</evidence>
<comment type="subcellular location">
    <subcellularLocation>
        <location evidence="7">Nucleus</location>
    </subcellularLocation>
    <subcellularLocation>
        <location evidence="7">Chromosome</location>
        <location evidence="7">Telomere</location>
    </subcellularLocation>
</comment>
<protein>
    <recommendedName>
        <fullName evidence="7">Telomerase reverse transcriptase</fullName>
        <ecNumber evidence="7">2.7.7.49</ecNumber>
    </recommendedName>
    <alternativeName>
        <fullName evidence="7">Telomerase catalytic subunit</fullName>
    </alternativeName>
</protein>
<dbReference type="GO" id="GO:0070034">
    <property type="term" value="F:telomerase RNA binding"/>
    <property type="evidence" value="ECO:0007669"/>
    <property type="project" value="TreeGrafter"/>
</dbReference>
<feature type="compositionally biased region" description="Basic residues" evidence="8">
    <location>
        <begin position="1"/>
        <end position="15"/>
    </location>
</feature>
<feature type="domain" description="Telomerase ribonucleoprotein complex - RNA-binding" evidence="9">
    <location>
        <begin position="523"/>
        <end position="582"/>
    </location>
</feature>
<dbReference type="PANTHER" id="PTHR12066">
    <property type="entry name" value="TELOMERASE REVERSE TRANSCRIPTASE"/>
    <property type="match status" value="1"/>
</dbReference>
<dbReference type="PANTHER" id="PTHR12066:SF0">
    <property type="entry name" value="TELOMERASE REVERSE TRANSCRIPTASE"/>
    <property type="match status" value="1"/>
</dbReference>
<dbReference type="GO" id="GO:0003720">
    <property type="term" value="F:telomerase activity"/>
    <property type="evidence" value="ECO:0007669"/>
    <property type="project" value="InterPro"/>
</dbReference>
<dbReference type="GeneID" id="37073242"/>
<keyword evidence="5 7" id="KW-0695">RNA-directed DNA polymerase</keyword>
<dbReference type="EC" id="2.7.7.49" evidence="7"/>
<keyword evidence="1 7" id="KW-0808">Transferase</keyword>
<reference evidence="10 11" key="1">
    <citation type="submission" date="2016-12" db="EMBL/GenBank/DDBJ databases">
        <title>The genomes of Aspergillus section Nigri reveals drivers in fungal speciation.</title>
        <authorList>
            <consortium name="DOE Joint Genome Institute"/>
            <person name="Vesth T.C."/>
            <person name="Nybo J."/>
            <person name="Theobald S."/>
            <person name="Brandl J."/>
            <person name="Frisvad J.C."/>
            <person name="Nielsen K.F."/>
            <person name="Lyhne E.K."/>
            <person name="Kogle M.E."/>
            <person name="Kuo A."/>
            <person name="Riley R."/>
            <person name="Clum A."/>
            <person name="Nolan M."/>
            <person name="Lipzen A."/>
            <person name="Salamov A."/>
            <person name="Henrissat B."/>
            <person name="Wiebenga A."/>
            <person name="De Vries R.P."/>
            <person name="Grigoriev I.V."/>
            <person name="Mortensen U.H."/>
            <person name="Andersen M.R."/>
            <person name="Baker S.E."/>
        </authorList>
    </citation>
    <scope>NUCLEOTIDE SEQUENCE [LARGE SCALE GENOMIC DNA]</scope>
    <source>
        <strain evidence="10 11">JOP 1030-1</strain>
    </source>
</reference>
<evidence type="ECO:0000256" key="1">
    <source>
        <dbReference type="ARBA" id="ARBA00022679"/>
    </source>
</evidence>
<feature type="compositionally biased region" description="Polar residues" evidence="8">
    <location>
        <begin position="286"/>
        <end position="295"/>
    </location>
</feature>
<dbReference type="Proteomes" id="UP000248349">
    <property type="component" value="Unassembled WGS sequence"/>
</dbReference>
<accession>A0A318ZAL8</accession>
<evidence type="ECO:0000256" key="6">
    <source>
        <dbReference type="ARBA" id="ARBA00048173"/>
    </source>
</evidence>
<evidence type="ECO:0000313" key="11">
    <source>
        <dbReference type="Proteomes" id="UP000248349"/>
    </source>
</evidence>
<name>A0A318ZAL8_9EURO</name>
<evidence type="ECO:0000256" key="4">
    <source>
        <dbReference type="ARBA" id="ARBA00022842"/>
    </source>
</evidence>
<feature type="region of interest" description="Disordered" evidence="8">
    <location>
        <begin position="1"/>
        <end position="27"/>
    </location>
</feature>
<dbReference type="Pfam" id="PF12009">
    <property type="entry name" value="Telomerase_RBD"/>
    <property type="match status" value="1"/>
</dbReference>
<dbReference type="InterPro" id="IPR021891">
    <property type="entry name" value="Telomerase_RBD"/>
</dbReference>
<dbReference type="InterPro" id="IPR003545">
    <property type="entry name" value="Telomerase_RT"/>
</dbReference>
<dbReference type="AlphaFoldDB" id="A0A318ZAL8"/>
<sequence length="594" mass="66821">MGKKRKRPVKGKRAQAHSSQTRITAASTDFRDQSGFASDRATEITHPVISLYYNEVVTLRQFLLRQIPAASRSRRRRIASIRADLSEGADKLSLSSQCGLATLLDSTLVGIPQDSAIACDQERGQELAALRKSQPHSQLDSTDTGPPCAQAELVDRAIQLIWKPFLSETKKRPHHLLTRGFRNPFETFFPNENVQKLKSSPWTEVLGLVGSNGEIIMLRLLCDCGIFVALDSRKGIYHQICGQSLEKLEPIFNKPQHLSLKPTRTRSEGKSSVIADGQQEKKVGSHSDQQPQRRTPNSIFFNRYRMLYAFPKKANNWKSQPGLGSHVLNRCPYPKSQWRAIHVMQHIFPSQFGLTNVFNPDPENDSKYLSREDEIAARSRKRRWIASNCVHQDTNDEVPLADIPKRLRGQALDLVQQILHRHKRCQYRYLLDYYCSPANVGPWKFGAYDSQSSFQSNPVGSAKLITQLEGPGKQALHADAAVSEAQKTSCSIPRPTVDTVNLVSEPAVVSKPSLTYYATPASSVSAYCQAVIRKLIPPQFYGTGQNGINNQSVILKNVDEFIRMRRFENLSLQEVCKGVKVRLRKLKSNSCHAY</sequence>
<comment type="similarity">
    <text evidence="7">Belongs to the reverse transcriptase family. Telomerase subfamily.</text>
</comment>
<proteinExistence type="inferred from homology"/>
<gene>
    <name evidence="10" type="ORF">BP01DRAFT_300997</name>
</gene>
<dbReference type="STRING" id="1450539.A0A318ZAL8"/>
<keyword evidence="2 7" id="KW-0548">Nucleotidyltransferase</keyword>
<evidence type="ECO:0000256" key="7">
    <source>
        <dbReference type="RuleBase" id="RU365061"/>
    </source>
</evidence>
<evidence type="ECO:0000313" key="10">
    <source>
        <dbReference type="EMBL" id="PYH43364.1"/>
    </source>
</evidence>
<feature type="compositionally biased region" description="Polar residues" evidence="8">
    <location>
        <begin position="16"/>
        <end position="27"/>
    </location>
</feature>
<dbReference type="GO" id="GO:0046872">
    <property type="term" value="F:metal ion binding"/>
    <property type="evidence" value="ECO:0007669"/>
    <property type="project" value="UniProtKB-KW"/>
</dbReference>
<dbReference type="GO" id="GO:0000333">
    <property type="term" value="C:telomerase catalytic core complex"/>
    <property type="evidence" value="ECO:0007669"/>
    <property type="project" value="TreeGrafter"/>
</dbReference>
<keyword evidence="7" id="KW-0158">Chromosome</keyword>
<dbReference type="RefSeq" id="XP_025429346.1">
    <property type="nucleotide sequence ID" value="XM_025572014.1"/>
</dbReference>
<keyword evidence="4 7" id="KW-0460">Magnesium</keyword>
<feature type="region of interest" description="Disordered" evidence="8">
    <location>
        <begin position="257"/>
        <end position="295"/>
    </location>
</feature>
<dbReference type="EMBL" id="KZ821244">
    <property type="protein sequence ID" value="PYH43364.1"/>
    <property type="molecule type" value="Genomic_DNA"/>
</dbReference>
<evidence type="ECO:0000256" key="8">
    <source>
        <dbReference type="SAM" id="MobiDB-lite"/>
    </source>
</evidence>
<comment type="function">
    <text evidence="7">Telomerase is a ribonucleoprotein enzyme essential for the replication of chromosome termini in most eukaryotes. It elongates telomeres. It is a reverse transcriptase that adds simple sequence repeats to chromosome ends by copying a template sequence within the RNA component of the enzyme.</text>
</comment>
<keyword evidence="7" id="KW-0539">Nucleus</keyword>
<dbReference type="OrthoDB" id="289721at2759"/>
<dbReference type="GO" id="GO:0042162">
    <property type="term" value="F:telomeric DNA binding"/>
    <property type="evidence" value="ECO:0007669"/>
    <property type="project" value="TreeGrafter"/>
</dbReference>
<dbReference type="GO" id="GO:0007004">
    <property type="term" value="P:telomere maintenance via telomerase"/>
    <property type="evidence" value="ECO:0007669"/>
    <property type="project" value="TreeGrafter"/>
</dbReference>
<keyword evidence="11" id="KW-1185">Reference proteome</keyword>
<evidence type="ECO:0000256" key="2">
    <source>
        <dbReference type="ARBA" id="ARBA00022695"/>
    </source>
</evidence>
<keyword evidence="3 7" id="KW-0479">Metal-binding</keyword>